<dbReference type="PANTHER" id="PTHR10075:SF92">
    <property type="entry name" value="PROTEIN TURTLE"/>
    <property type="match status" value="1"/>
</dbReference>
<name>A0AAV7IKB8_COTGL</name>
<accession>A0AAV7IKB8</accession>
<dbReference type="Pfam" id="PF07679">
    <property type="entry name" value="I-set"/>
    <property type="match status" value="1"/>
</dbReference>
<evidence type="ECO:0000256" key="1">
    <source>
        <dbReference type="ARBA" id="ARBA00023319"/>
    </source>
</evidence>
<keyword evidence="1" id="KW-0393">Immunoglobulin domain</keyword>
<comment type="caution">
    <text evidence="3">The sequence shown here is derived from an EMBL/GenBank/DDBJ whole genome shotgun (WGS) entry which is preliminary data.</text>
</comment>
<feature type="domain" description="Ig-like" evidence="2">
    <location>
        <begin position="174"/>
        <end position="266"/>
    </location>
</feature>
<dbReference type="FunFam" id="2.60.40.10:FF:000733">
    <property type="entry name" value="Turtle, isoform F"/>
    <property type="match status" value="1"/>
</dbReference>
<keyword evidence="4" id="KW-1185">Reference proteome</keyword>
<sequence length="276" mass="30382">MKMMSEIPIYIWYESYPTHSGEGYEGRVSRVSPNSPYGSASLNLTNIQENDQGWYECKVVFLNRSPNSPKNGTWFHLDVHAPPRFTMTPEEMIYVNLGDAIILNCQAEGTPTPEIVWYKDANPVATSSTIGIFNEGTELRIASIKNDDIGDYTCIARNGEGQISHSARVVIAGGAIIIVPPTNQTKLEGEKAQFSCEAKALPGNVTVRWFREGAPVTEVSALDTRVSIRMDGSLVINPVSADDSGFYLCEVTNGIGEPQSATAYLNVEFYEQSFHI</sequence>
<dbReference type="GO" id="GO:0007156">
    <property type="term" value="P:homophilic cell adhesion via plasma membrane adhesion molecules"/>
    <property type="evidence" value="ECO:0007669"/>
    <property type="project" value="TreeGrafter"/>
</dbReference>
<dbReference type="GO" id="GO:0098632">
    <property type="term" value="F:cell-cell adhesion mediator activity"/>
    <property type="evidence" value="ECO:0007669"/>
    <property type="project" value="TreeGrafter"/>
</dbReference>
<dbReference type="Proteomes" id="UP000826195">
    <property type="component" value="Unassembled WGS sequence"/>
</dbReference>
<dbReference type="InterPro" id="IPR036179">
    <property type="entry name" value="Ig-like_dom_sf"/>
</dbReference>
<dbReference type="InterPro" id="IPR013098">
    <property type="entry name" value="Ig_I-set"/>
</dbReference>
<dbReference type="GO" id="GO:0007411">
    <property type="term" value="P:axon guidance"/>
    <property type="evidence" value="ECO:0007669"/>
    <property type="project" value="TreeGrafter"/>
</dbReference>
<dbReference type="InterPro" id="IPR003598">
    <property type="entry name" value="Ig_sub2"/>
</dbReference>
<proteinExistence type="predicted"/>
<reference evidence="3 4" key="1">
    <citation type="journal article" date="2021" name="J. Hered.">
        <title>A chromosome-level genome assembly of the parasitoid wasp, Cotesia glomerata (Hymenoptera: Braconidae).</title>
        <authorList>
            <person name="Pinto B.J."/>
            <person name="Weis J.J."/>
            <person name="Gamble T."/>
            <person name="Ode P.J."/>
            <person name="Paul R."/>
            <person name="Zaspel J.M."/>
        </authorList>
    </citation>
    <scope>NUCLEOTIDE SEQUENCE [LARGE SCALE GENOMIC DNA]</scope>
    <source>
        <strain evidence="3">CgM1</strain>
    </source>
</reference>
<dbReference type="Gene3D" id="2.60.40.10">
    <property type="entry name" value="Immunoglobulins"/>
    <property type="match status" value="3"/>
</dbReference>
<dbReference type="SUPFAM" id="SSF48726">
    <property type="entry name" value="Immunoglobulin"/>
    <property type="match status" value="3"/>
</dbReference>
<dbReference type="GO" id="GO:0030424">
    <property type="term" value="C:axon"/>
    <property type="evidence" value="ECO:0007669"/>
    <property type="project" value="TreeGrafter"/>
</dbReference>
<protein>
    <recommendedName>
        <fullName evidence="2">Ig-like domain-containing protein</fullName>
    </recommendedName>
</protein>
<dbReference type="InterPro" id="IPR013106">
    <property type="entry name" value="Ig_V-set"/>
</dbReference>
<dbReference type="PROSITE" id="PS50835">
    <property type="entry name" value="IG_LIKE"/>
    <property type="match status" value="2"/>
</dbReference>
<dbReference type="InterPro" id="IPR007110">
    <property type="entry name" value="Ig-like_dom"/>
</dbReference>
<dbReference type="Pfam" id="PF13927">
    <property type="entry name" value="Ig_3"/>
    <property type="match status" value="1"/>
</dbReference>
<gene>
    <name evidence="3" type="ORF">KQX54_009972</name>
</gene>
<dbReference type="SMART" id="SM00409">
    <property type="entry name" value="IG"/>
    <property type="match status" value="2"/>
</dbReference>
<evidence type="ECO:0000259" key="2">
    <source>
        <dbReference type="PROSITE" id="PS50835"/>
    </source>
</evidence>
<feature type="domain" description="Ig-like" evidence="2">
    <location>
        <begin position="83"/>
        <end position="170"/>
    </location>
</feature>
<evidence type="ECO:0000313" key="3">
    <source>
        <dbReference type="EMBL" id="KAH0552431.1"/>
    </source>
</evidence>
<dbReference type="EMBL" id="JAHXZJ010001492">
    <property type="protein sequence ID" value="KAH0552431.1"/>
    <property type="molecule type" value="Genomic_DNA"/>
</dbReference>
<dbReference type="PANTHER" id="PTHR10075">
    <property type="entry name" value="BASIGIN RELATED"/>
    <property type="match status" value="1"/>
</dbReference>
<dbReference type="InterPro" id="IPR003599">
    <property type="entry name" value="Ig_sub"/>
</dbReference>
<dbReference type="Pfam" id="PF07686">
    <property type="entry name" value="V-set"/>
    <property type="match status" value="1"/>
</dbReference>
<evidence type="ECO:0000313" key="4">
    <source>
        <dbReference type="Proteomes" id="UP000826195"/>
    </source>
</evidence>
<dbReference type="FunFam" id="2.60.40.10:FF:001453">
    <property type="entry name" value="Turtle, isoform G"/>
    <property type="match status" value="1"/>
</dbReference>
<organism evidence="3 4">
    <name type="scientific">Cotesia glomerata</name>
    <name type="common">Lepidopteran parasitic wasp</name>
    <name type="synonym">Apanteles glomeratus</name>
    <dbReference type="NCBI Taxonomy" id="32391"/>
    <lineage>
        <taxon>Eukaryota</taxon>
        <taxon>Metazoa</taxon>
        <taxon>Ecdysozoa</taxon>
        <taxon>Arthropoda</taxon>
        <taxon>Hexapoda</taxon>
        <taxon>Insecta</taxon>
        <taxon>Pterygota</taxon>
        <taxon>Neoptera</taxon>
        <taxon>Endopterygota</taxon>
        <taxon>Hymenoptera</taxon>
        <taxon>Apocrita</taxon>
        <taxon>Ichneumonoidea</taxon>
        <taxon>Braconidae</taxon>
        <taxon>Microgastrinae</taxon>
        <taxon>Cotesia</taxon>
    </lineage>
</organism>
<dbReference type="AlphaFoldDB" id="A0AAV7IKB8"/>
<dbReference type="SMART" id="SM00408">
    <property type="entry name" value="IGc2"/>
    <property type="match status" value="2"/>
</dbReference>
<dbReference type="InterPro" id="IPR013783">
    <property type="entry name" value="Ig-like_fold"/>
</dbReference>
<dbReference type="GO" id="GO:0005886">
    <property type="term" value="C:plasma membrane"/>
    <property type="evidence" value="ECO:0007669"/>
    <property type="project" value="TreeGrafter"/>
</dbReference>
<dbReference type="GO" id="GO:0070593">
    <property type="term" value="P:dendrite self-avoidance"/>
    <property type="evidence" value="ECO:0007669"/>
    <property type="project" value="TreeGrafter"/>
</dbReference>